<evidence type="ECO:0000313" key="2">
    <source>
        <dbReference type="Proteomes" id="UP001597374"/>
    </source>
</evidence>
<dbReference type="SUPFAM" id="SSF142906">
    <property type="entry name" value="YjbR-like"/>
    <property type="match status" value="1"/>
</dbReference>
<dbReference type="GO" id="GO:0003677">
    <property type="term" value="F:DNA binding"/>
    <property type="evidence" value="ECO:0007669"/>
    <property type="project" value="UniProtKB-KW"/>
</dbReference>
<dbReference type="InterPro" id="IPR007351">
    <property type="entry name" value="YjbR"/>
</dbReference>
<keyword evidence="2" id="KW-1185">Reference proteome</keyword>
<dbReference type="Proteomes" id="UP001597374">
    <property type="component" value="Unassembled WGS sequence"/>
</dbReference>
<name>A0ABW5CR03_9BACT</name>
<reference evidence="2" key="1">
    <citation type="journal article" date="2019" name="Int. J. Syst. Evol. Microbiol.">
        <title>The Global Catalogue of Microorganisms (GCM) 10K type strain sequencing project: providing services to taxonomists for standard genome sequencing and annotation.</title>
        <authorList>
            <consortium name="The Broad Institute Genomics Platform"/>
            <consortium name="The Broad Institute Genome Sequencing Center for Infectious Disease"/>
            <person name="Wu L."/>
            <person name="Ma J."/>
        </authorList>
    </citation>
    <scope>NUCLEOTIDE SEQUENCE [LARGE SCALE GENOMIC DNA]</scope>
    <source>
        <strain evidence="2">CGMCC 4.1782</strain>
    </source>
</reference>
<dbReference type="Pfam" id="PF04237">
    <property type="entry name" value="YjbR"/>
    <property type="match status" value="1"/>
</dbReference>
<organism evidence="1 2">
    <name type="scientific">Pontibacter ruber</name>
    <dbReference type="NCBI Taxonomy" id="1343895"/>
    <lineage>
        <taxon>Bacteria</taxon>
        <taxon>Pseudomonadati</taxon>
        <taxon>Bacteroidota</taxon>
        <taxon>Cytophagia</taxon>
        <taxon>Cytophagales</taxon>
        <taxon>Hymenobacteraceae</taxon>
        <taxon>Pontibacter</taxon>
    </lineage>
</organism>
<keyword evidence="1" id="KW-0238">DNA-binding</keyword>
<sequence length="117" mass="13194">MDIEAFREYCLAKPGTTEDTPFDEETLVFKVGGKMFALTNINSFEAGINLKCDPELAEELRERYSCVLPGYHMSKKHWNTVLPNSCVPDALLLQWVDASYQLVADKLPKVQRLAIGV</sequence>
<evidence type="ECO:0000313" key="1">
    <source>
        <dbReference type="EMBL" id="MFD2244776.1"/>
    </source>
</evidence>
<dbReference type="PANTHER" id="PTHR35145">
    <property type="entry name" value="CYTOPLASMIC PROTEIN-RELATED"/>
    <property type="match status" value="1"/>
</dbReference>
<gene>
    <name evidence="1" type="ORF">ACFSKP_00825</name>
</gene>
<dbReference type="InterPro" id="IPR038056">
    <property type="entry name" value="YjbR-like_sf"/>
</dbReference>
<accession>A0ABW5CR03</accession>
<dbReference type="PANTHER" id="PTHR35145:SF1">
    <property type="entry name" value="CYTOPLASMIC PROTEIN"/>
    <property type="match status" value="1"/>
</dbReference>
<protein>
    <submittedName>
        <fullName evidence="1">MmcQ/YjbR family DNA-binding protein</fullName>
    </submittedName>
</protein>
<dbReference type="InterPro" id="IPR058532">
    <property type="entry name" value="YjbR/MT2646/Rv2570-like"/>
</dbReference>
<dbReference type="EMBL" id="JBHUIM010000001">
    <property type="protein sequence ID" value="MFD2244776.1"/>
    <property type="molecule type" value="Genomic_DNA"/>
</dbReference>
<proteinExistence type="predicted"/>
<dbReference type="Gene3D" id="3.90.1150.30">
    <property type="match status" value="1"/>
</dbReference>
<comment type="caution">
    <text evidence="1">The sequence shown here is derived from an EMBL/GenBank/DDBJ whole genome shotgun (WGS) entry which is preliminary data.</text>
</comment>
<dbReference type="RefSeq" id="WP_250429846.1">
    <property type="nucleotide sequence ID" value="NZ_JALPRR010000002.1"/>
</dbReference>